<dbReference type="InterPro" id="IPR050107">
    <property type="entry name" value="ABC_carbohydrate_import_ATPase"/>
</dbReference>
<evidence type="ECO:0000256" key="5">
    <source>
        <dbReference type="ARBA" id="ARBA00022741"/>
    </source>
</evidence>
<comment type="caution">
    <text evidence="10">The sequence shown here is derived from an EMBL/GenBank/DDBJ whole genome shotgun (WGS) entry which is preliminary data.</text>
</comment>
<dbReference type="OrthoDB" id="9778547at2"/>
<dbReference type="InterPro" id="IPR027417">
    <property type="entry name" value="P-loop_NTPase"/>
</dbReference>
<keyword evidence="1" id="KW-0813">Transport</keyword>
<keyword evidence="5" id="KW-0547">Nucleotide-binding</keyword>
<proteinExistence type="predicted"/>
<dbReference type="GO" id="GO:0016887">
    <property type="term" value="F:ATP hydrolysis activity"/>
    <property type="evidence" value="ECO:0007669"/>
    <property type="project" value="InterPro"/>
</dbReference>
<protein>
    <submittedName>
        <fullName evidence="10">ABC transporter ATP-binding protein</fullName>
    </submittedName>
</protein>
<keyword evidence="4" id="KW-0677">Repeat</keyword>
<dbReference type="PANTHER" id="PTHR43790:SF1">
    <property type="entry name" value="XYLOSE IMPORT ATP-BINDING PROTEIN XYLG"/>
    <property type="match status" value="1"/>
</dbReference>
<evidence type="ECO:0000313" key="11">
    <source>
        <dbReference type="Proteomes" id="UP000033774"/>
    </source>
</evidence>
<evidence type="ECO:0000259" key="9">
    <source>
        <dbReference type="Pfam" id="PF00005"/>
    </source>
</evidence>
<accession>A0A0F3IND3</accession>
<gene>
    <name evidence="10" type="ORF">VZ95_19630</name>
</gene>
<keyword evidence="2" id="KW-1003">Cell membrane</keyword>
<dbReference type="GO" id="GO:0005524">
    <property type="term" value="F:ATP binding"/>
    <property type="evidence" value="ECO:0007669"/>
    <property type="project" value="UniProtKB-KW"/>
</dbReference>
<dbReference type="EMBL" id="LAJY01000764">
    <property type="protein sequence ID" value="KJV08147.1"/>
    <property type="molecule type" value="Genomic_DNA"/>
</dbReference>
<dbReference type="Pfam" id="PF00005">
    <property type="entry name" value="ABC_tran"/>
    <property type="match status" value="1"/>
</dbReference>
<evidence type="ECO:0000256" key="8">
    <source>
        <dbReference type="ARBA" id="ARBA00023136"/>
    </source>
</evidence>
<reference evidence="10 11" key="1">
    <citation type="submission" date="2015-03" db="EMBL/GenBank/DDBJ databases">
        <title>Draft genome sequence of Elstera litoralis.</title>
        <authorList>
            <person name="Rahalkar M.C."/>
            <person name="Dhakephalkar P.K."/>
            <person name="Pore S.D."/>
            <person name="Arora P."/>
            <person name="Kapse N.G."/>
            <person name="Pandit P.S."/>
        </authorList>
    </citation>
    <scope>NUCLEOTIDE SEQUENCE [LARGE SCALE GENOMIC DNA]</scope>
    <source>
        <strain evidence="10 11">Dia-1</strain>
    </source>
</reference>
<name>A0A0F3IND3_9PROT</name>
<evidence type="ECO:0000313" key="10">
    <source>
        <dbReference type="EMBL" id="KJV08147.1"/>
    </source>
</evidence>
<evidence type="ECO:0000256" key="6">
    <source>
        <dbReference type="ARBA" id="ARBA00022840"/>
    </source>
</evidence>
<evidence type="ECO:0000256" key="4">
    <source>
        <dbReference type="ARBA" id="ARBA00022737"/>
    </source>
</evidence>
<keyword evidence="7" id="KW-1278">Translocase</keyword>
<keyword evidence="8" id="KW-0472">Membrane</keyword>
<evidence type="ECO:0000256" key="3">
    <source>
        <dbReference type="ARBA" id="ARBA00022597"/>
    </source>
</evidence>
<feature type="non-terminal residue" evidence="10">
    <location>
        <position position="92"/>
    </location>
</feature>
<keyword evidence="6 10" id="KW-0067">ATP-binding</keyword>
<evidence type="ECO:0000256" key="2">
    <source>
        <dbReference type="ARBA" id="ARBA00022475"/>
    </source>
</evidence>
<keyword evidence="3" id="KW-0762">Sugar transport</keyword>
<feature type="domain" description="ABC transporter" evidence="9">
    <location>
        <begin position="20"/>
        <end position="89"/>
    </location>
</feature>
<sequence length="92" mass="9792">MSALLEMRGISKSFPGVKALKNVTLSVQPGEIHAICGENGAGKSTLMKVLSGVYPHGSFEGDIFYEGSAQKFDGIADSEERGIIIIHQELAL</sequence>
<dbReference type="AlphaFoldDB" id="A0A0F3IND3"/>
<dbReference type="Gene3D" id="3.40.50.300">
    <property type="entry name" value="P-loop containing nucleotide triphosphate hydrolases"/>
    <property type="match status" value="1"/>
</dbReference>
<dbReference type="Proteomes" id="UP000033774">
    <property type="component" value="Unassembled WGS sequence"/>
</dbReference>
<dbReference type="InterPro" id="IPR003439">
    <property type="entry name" value="ABC_transporter-like_ATP-bd"/>
</dbReference>
<evidence type="ECO:0000256" key="1">
    <source>
        <dbReference type="ARBA" id="ARBA00022448"/>
    </source>
</evidence>
<keyword evidence="11" id="KW-1185">Reference proteome</keyword>
<organism evidence="10 11">
    <name type="scientific">Elstera litoralis</name>
    <dbReference type="NCBI Taxonomy" id="552518"/>
    <lineage>
        <taxon>Bacteria</taxon>
        <taxon>Pseudomonadati</taxon>
        <taxon>Pseudomonadota</taxon>
        <taxon>Alphaproteobacteria</taxon>
        <taxon>Rhodospirillales</taxon>
        <taxon>Rhodospirillaceae</taxon>
        <taxon>Elstera</taxon>
    </lineage>
</organism>
<dbReference type="RefSeq" id="WP_045777371.1">
    <property type="nucleotide sequence ID" value="NZ_LAJY01000764.1"/>
</dbReference>
<dbReference type="SUPFAM" id="SSF52540">
    <property type="entry name" value="P-loop containing nucleoside triphosphate hydrolases"/>
    <property type="match status" value="1"/>
</dbReference>
<dbReference type="PANTHER" id="PTHR43790">
    <property type="entry name" value="CARBOHYDRATE TRANSPORT ATP-BINDING PROTEIN MG119-RELATED"/>
    <property type="match status" value="1"/>
</dbReference>
<evidence type="ECO:0000256" key="7">
    <source>
        <dbReference type="ARBA" id="ARBA00022967"/>
    </source>
</evidence>